<proteinExistence type="predicted"/>
<feature type="non-terminal residue" evidence="2">
    <location>
        <position position="1"/>
    </location>
</feature>
<dbReference type="CDD" id="cd02042">
    <property type="entry name" value="ParAB_family"/>
    <property type="match status" value="1"/>
</dbReference>
<organism evidence="2 3">
    <name type="scientific">Pseudomonas helleri</name>
    <dbReference type="NCBI Taxonomy" id="1608996"/>
    <lineage>
        <taxon>Bacteria</taxon>
        <taxon>Pseudomonadati</taxon>
        <taxon>Pseudomonadota</taxon>
        <taxon>Gammaproteobacteria</taxon>
        <taxon>Pseudomonadales</taxon>
        <taxon>Pseudomonadaceae</taxon>
        <taxon>Pseudomonas</taxon>
    </lineage>
</organism>
<evidence type="ECO:0000313" key="2">
    <source>
        <dbReference type="EMBL" id="MQT48980.1"/>
    </source>
</evidence>
<feature type="domain" description="AAA" evidence="1">
    <location>
        <begin position="48"/>
        <end position="166"/>
    </location>
</feature>
<gene>
    <name evidence="2" type="ORF">GHO40_19945</name>
</gene>
<evidence type="ECO:0000259" key="1">
    <source>
        <dbReference type="Pfam" id="PF13614"/>
    </source>
</evidence>
<protein>
    <submittedName>
        <fullName evidence="2">AAA family ATPase</fullName>
    </submittedName>
</protein>
<dbReference type="EMBL" id="WIWJ01000042">
    <property type="protein sequence ID" value="MQT48980.1"/>
    <property type="molecule type" value="Genomic_DNA"/>
</dbReference>
<name>A0A7X1WBX2_9PSED</name>
<dbReference type="AlphaFoldDB" id="A0A7X1WBX2"/>
<comment type="caution">
    <text evidence="2">The sequence shown here is derived from an EMBL/GenBank/DDBJ whole genome shotgun (WGS) entry which is preliminary data.</text>
</comment>
<dbReference type="InterPro" id="IPR027417">
    <property type="entry name" value="P-loop_NTPase"/>
</dbReference>
<reference evidence="2 3" key="1">
    <citation type="submission" date="2019-10" db="EMBL/GenBank/DDBJ databases">
        <title>Evaluation of single-gene subtyping targets for Pseudomonas.</title>
        <authorList>
            <person name="Reichler S.J."/>
            <person name="Orsi R.H."/>
            <person name="Wiedmann M."/>
            <person name="Martin N.H."/>
            <person name="Murphy S.I."/>
        </authorList>
    </citation>
    <scope>NUCLEOTIDE SEQUENCE [LARGE SCALE GENOMIC DNA]</scope>
    <source>
        <strain evidence="2 3">FSL R10-3257</strain>
    </source>
</reference>
<accession>A0A7X1WBX2</accession>
<dbReference type="RefSeq" id="WP_153429854.1">
    <property type="nucleotide sequence ID" value="NZ_WIWJ01000042.1"/>
</dbReference>
<dbReference type="PANTHER" id="PTHR13696">
    <property type="entry name" value="P-LOOP CONTAINING NUCLEOSIDE TRIPHOSPHATE HYDROLASE"/>
    <property type="match status" value="1"/>
</dbReference>
<dbReference type="PANTHER" id="PTHR13696:SF96">
    <property type="entry name" value="COBQ_COBB_MIND_PARA NUCLEOTIDE BINDING DOMAIN-CONTAINING PROTEIN"/>
    <property type="match status" value="1"/>
</dbReference>
<evidence type="ECO:0000313" key="3">
    <source>
        <dbReference type="Proteomes" id="UP000441404"/>
    </source>
</evidence>
<dbReference type="InterPro" id="IPR025669">
    <property type="entry name" value="AAA_dom"/>
</dbReference>
<dbReference type="Proteomes" id="UP000441404">
    <property type="component" value="Unassembled WGS sequence"/>
</dbReference>
<dbReference type="Gene3D" id="3.40.50.300">
    <property type="entry name" value="P-loop containing nucleotide triphosphate hydrolases"/>
    <property type="match status" value="1"/>
</dbReference>
<sequence>AVEGRLLIHRGFTGHACRPHEKSGLNKLNIKMENILMTIAQQFSKKPNIIAFGSQNGGAGKTTTSFNFAVMQSLRGRKCIVIDLDKQHSVAELVDARDKERAAEIAELEAKIDATLHKGLVKKYENRIQAILDMPQIEVKSFELDEDIPMFLRGFQHYDDIIIDLPNGELDNGYARIARLADVFVFMFKDSRINYNTKHHCQALIQGLQKVAARDGFTLDTVFKTHVLINKMPSQKAIDNKRVDITRKLGSEYLEFAPLLKEQVSERQPVRNASDRGLSVCELDNQFSRVATNEFFNLLQEIEALAETKKSQTITQ</sequence>
<dbReference type="SUPFAM" id="SSF52540">
    <property type="entry name" value="P-loop containing nucleoside triphosphate hydrolases"/>
    <property type="match status" value="1"/>
</dbReference>
<dbReference type="Pfam" id="PF13614">
    <property type="entry name" value="AAA_31"/>
    <property type="match status" value="1"/>
</dbReference>
<dbReference type="InterPro" id="IPR050678">
    <property type="entry name" value="DNA_Partitioning_ATPase"/>
</dbReference>